<dbReference type="EC" id="3.6.4.13" evidence="4"/>
<dbReference type="Proteomes" id="UP000325902">
    <property type="component" value="Unassembled WGS sequence"/>
</dbReference>
<dbReference type="PANTHER" id="PTHR24031">
    <property type="entry name" value="RNA HELICASE"/>
    <property type="match status" value="1"/>
</dbReference>
<keyword evidence="4 5" id="KW-0347">Helicase</keyword>
<comment type="similarity">
    <text evidence="4">Belongs to the DEAD box helicase family.</text>
</comment>
<comment type="catalytic activity">
    <reaction evidence="4">
        <text>ATP + H2O = ADP + phosphate + H(+)</text>
        <dbReference type="Rhea" id="RHEA:13065"/>
        <dbReference type="ChEBI" id="CHEBI:15377"/>
        <dbReference type="ChEBI" id="CHEBI:15378"/>
        <dbReference type="ChEBI" id="CHEBI:30616"/>
        <dbReference type="ChEBI" id="CHEBI:43474"/>
        <dbReference type="ChEBI" id="CHEBI:456216"/>
        <dbReference type="EC" id="3.6.4.13"/>
    </reaction>
</comment>
<accession>A0A5N5D2L3</accession>
<evidence type="ECO:0000256" key="4">
    <source>
        <dbReference type="RuleBase" id="RU365068"/>
    </source>
</evidence>
<evidence type="ECO:0000313" key="5">
    <source>
        <dbReference type="EMBL" id="KAB2571955.1"/>
    </source>
</evidence>
<keyword evidence="4" id="KW-0694">RNA-binding</keyword>
<keyword evidence="3 4" id="KW-0067">ATP-binding</keyword>
<dbReference type="GO" id="GO:0005524">
    <property type="term" value="F:ATP binding"/>
    <property type="evidence" value="ECO:0007669"/>
    <property type="project" value="UniProtKB-UniRule"/>
</dbReference>
<dbReference type="GO" id="GO:0003724">
    <property type="term" value="F:RNA helicase activity"/>
    <property type="evidence" value="ECO:0007669"/>
    <property type="project" value="UniProtKB-EC"/>
</dbReference>
<protein>
    <recommendedName>
        <fullName evidence="4">ATP-dependent RNA helicase</fullName>
        <ecNumber evidence="4">3.6.4.13</ecNumber>
    </recommendedName>
</protein>
<dbReference type="GO" id="GO:0003723">
    <property type="term" value="F:RNA binding"/>
    <property type="evidence" value="ECO:0007669"/>
    <property type="project" value="UniProtKB-UniRule"/>
</dbReference>
<evidence type="ECO:0000256" key="3">
    <source>
        <dbReference type="ARBA" id="ARBA00022840"/>
    </source>
</evidence>
<comment type="function">
    <text evidence="4">RNA helicase.</text>
</comment>
<sequence length="572" mass="63472">MSLQAQHDGRVEEVQHPMLTPDDYIVNDATLIPSAIYDTLRCLSQDTDVMGASEMIQRNPHGSMNAAARFERLLGNAEQWINGGLSSLSVFEKASIWHGLVDYRRRLAGLELSDPQSPSTSPQQNIIAEYYVPWHAPKPTSDESIWPADSLVGNLKLRANLQALFESTKRFQDQLTPLAVHTLPYLMNQNVMVCSGSHFEKTLALAIGVVDFVVRFSQSPSSRIAPKALIILPTNHYFFELQYYLVELAQRKHDLRIKIGGISTWENTVCKEVDSLTTGIDIMLATPGKLERADSHGRIDWSRLMLVAIHELDEMALDFSHYLPPSVLDPVHGSIGKTARTYGTHYKLLVTSDRGSNHGALLTAMQSLMLTPAPLYHISAGCPADDIPNITYRFHKSYNTTVSHLAREAYEIIQQHHDGATATILWSTSERAAAAHSLYKAALPPTDLWLAHAEMPDNDKVTALQDFRRHAAGRAGCVLNTTVDCASELRGKSNYLIVHADLPSTAASSDLYPAWYEWFEVSISAGKTPPGMVRTYCTLVPEAEQDMAWGMAQVLRDYRKEVPGVLAEIAGL</sequence>
<dbReference type="SUPFAM" id="SSF52540">
    <property type="entry name" value="P-loop containing nucleoside triphosphate hydrolases"/>
    <property type="match status" value="1"/>
</dbReference>
<dbReference type="InterPro" id="IPR027417">
    <property type="entry name" value="P-loop_NTPase"/>
</dbReference>
<comment type="caution">
    <text evidence="5">The sequence shown here is derived from an EMBL/GenBank/DDBJ whole genome shotgun (WGS) entry which is preliminary data.</text>
</comment>
<keyword evidence="1 4" id="KW-0547">Nucleotide-binding</keyword>
<organism evidence="5 6">
    <name type="scientific">Lasiodiplodia theobromae</name>
    <dbReference type="NCBI Taxonomy" id="45133"/>
    <lineage>
        <taxon>Eukaryota</taxon>
        <taxon>Fungi</taxon>
        <taxon>Dikarya</taxon>
        <taxon>Ascomycota</taxon>
        <taxon>Pezizomycotina</taxon>
        <taxon>Dothideomycetes</taxon>
        <taxon>Dothideomycetes incertae sedis</taxon>
        <taxon>Botryosphaeriales</taxon>
        <taxon>Botryosphaeriaceae</taxon>
        <taxon>Lasiodiplodia</taxon>
    </lineage>
</organism>
<keyword evidence="2 4" id="KW-0378">Hydrolase</keyword>
<keyword evidence="6" id="KW-1185">Reference proteome</keyword>
<reference evidence="5 6" key="1">
    <citation type="journal article" date="2019" name="Sci. Rep.">
        <title>A multi-omics analysis of the grapevine pathogen Lasiodiplodia theobromae reveals that temperature affects the expression of virulence- and pathogenicity-related genes.</title>
        <authorList>
            <person name="Felix C."/>
            <person name="Meneses R."/>
            <person name="Goncalves M.F.M."/>
            <person name="Tilleman L."/>
            <person name="Duarte A.S."/>
            <person name="Jorrin-Novo J.V."/>
            <person name="Van de Peer Y."/>
            <person name="Deforce D."/>
            <person name="Van Nieuwerburgh F."/>
            <person name="Esteves A.C."/>
            <person name="Alves A."/>
        </authorList>
    </citation>
    <scope>NUCLEOTIDE SEQUENCE [LARGE SCALE GENOMIC DNA]</scope>
    <source>
        <strain evidence="5 6">LA-SOL3</strain>
    </source>
</reference>
<evidence type="ECO:0000313" key="6">
    <source>
        <dbReference type="Proteomes" id="UP000325902"/>
    </source>
</evidence>
<dbReference type="AlphaFoldDB" id="A0A5N5D2L3"/>
<evidence type="ECO:0000256" key="2">
    <source>
        <dbReference type="ARBA" id="ARBA00022801"/>
    </source>
</evidence>
<dbReference type="EMBL" id="VCHE01000088">
    <property type="protein sequence ID" value="KAB2571955.1"/>
    <property type="molecule type" value="Genomic_DNA"/>
</dbReference>
<dbReference type="GO" id="GO:0016787">
    <property type="term" value="F:hydrolase activity"/>
    <property type="evidence" value="ECO:0007669"/>
    <property type="project" value="UniProtKB-KW"/>
</dbReference>
<name>A0A5N5D2L3_9PEZI</name>
<evidence type="ECO:0000256" key="1">
    <source>
        <dbReference type="ARBA" id="ARBA00022741"/>
    </source>
</evidence>
<comment type="domain">
    <text evidence="4">The Q motif is unique to and characteristic of the DEAD box family of RNA helicases and controls ATP binding and hydrolysis.</text>
</comment>
<proteinExistence type="inferred from homology"/>
<dbReference type="Gene3D" id="3.40.50.300">
    <property type="entry name" value="P-loop containing nucleotide triphosphate hydrolases"/>
    <property type="match status" value="1"/>
</dbReference>
<gene>
    <name evidence="5" type="primary">Ddx50</name>
    <name evidence="5" type="ORF">DBV05_g9358</name>
</gene>